<evidence type="ECO:0000259" key="2">
    <source>
        <dbReference type="Pfam" id="PF13380"/>
    </source>
</evidence>
<protein>
    <recommendedName>
        <fullName evidence="2">CoA-binding domain-containing protein</fullName>
    </recommendedName>
</protein>
<organism evidence="3 4">
    <name type="scientific">Emiliania huxleyi (strain CCMP1516)</name>
    <dbReference type="NCBI Taxonomy" id="280463"/>
    <lineage>
        <taxon>Eukaryota</taxon>
        <taxon>Haptista</taxon>
        <taxon>Haptophyta</taxon>
        <taxon>Prymnesiophyceae</taxon>
        <taxon>Isochrysidales</taxon>
        <taxon>Noelaerhabdaceae</taxon>
        <taxon>Emiliania</taxon>
    </lineage>
</organism>
<reference evidence="3" key="2">
    <citation type="submission" date="2024-10" db="UniProtKB">
        <authorList>
            <consortium name="EnsemblProtists"/>
        </authorList>
    </citation>
    <scope>IDENTIFICATION</scope>
</reference>
<evidence type="ECO:0000313" key="3">
    <source>
        <dbReference type="EnsemblProtists" id="EOD13619"/>
    </source>
</evidence>
<dbReference type="Pfam" id="PF13380">
    <property type="entry name" value="CoA_binding_2"/>
    <property type="match status" value="1"/>
</dbReference>
<dbReference type="PANTHER" id="PTHR33303:SF2">
    <property type="entry name" value="COA-BINDING DOMAIN-CONTAINING PROTEIN"/>
    <property type="match status" value="1"/>
</dbReference>
<feature type="chain" id="PRO_5044254663" description="CoA-binding domain-containing protein" evidence="1">
    <location>
        <begin position="20"/>
        <end position="153"/>
    </location>
</feature>
<dbReference type="Gene3D" id="3.40.50.720">
    <property type="entry name" value="NAD(P)-binding Rossmann-like Domain"/>
    <property type="match status" value="1"/>
</dbReference>
<accession>A0A0D3IQT4</accession>
<evidence type="ECO:0000313" key="4">
    <source>
        <dbReference type="Proteomes" id="UP000013827"/>
    </source>
</evidence>
<dbReference type="RefSeq" id="XP_005766048.1">
    <property type="nucleotide sequence ID" value="XM_005765991.1"/>
</dbReference>
<name>A0A0D3IQT4_EMIH1</name>
<dbReference type="Proteomes" id="UP000013827">
    <property type="component" value="Unassembled WGS sequence"/>
</dbReference>
<proteinExistence type="predicted"/>
<dbReference type="SUPFAM" id="SSF51735">
    <property type="entry name" value="NAD(P)-binding Rossmann-fold domains"/>
    <property type="match status" value="1"/>
</dbReference>
<reference evidence="4" key="1">
    <citation type="journal article" date="2013" name="Nature">
        <title>Pan genome of the phytoplankton Emiliania underpins its global distribution.</title>
        <authorList>
            <person name="Read B.A."/>
            <person name="Kegel J."/>
            <person name="Klute M.J."/>
            <person name="Kuo A."/>
            <person name="Lefebvre S.C."/>
            <person name="Maumus F."/>
            <person name="Mayer C."/>
            <person name="Miller J."/>
            <person name="Monier A."/>
            <person name="Salamov A."/>
            <person name="Young J."/>
            <person name="Aguilar M."/>
            <person name="Claverie J.M."/>
            <person name="Frickenhaus S."/>
            <person name="Gonzalez K."/>
            <person name="Herman E.K."/>
            <person name="Lin Y.C."/>
            <person name="Napier J."/>
            <person name="Ogata H."/>
            <person name="Sarno A.F."/>
            <person name="Shmutz J."/>
            <person name="Schroeder D."/>
            <person name="de Vargas C."/>
            <person name="Verret F."/>
            <person name="von Dassow P."/>
            <person name="Valentin K."/>
            <person name="Van de Peer Y."/>
            <person name="Wheeler G."/>
            <person name="Dacks J.B."/>
            <person name="Delwiche C.F."/>
            <person name="Dyhrman S.T."/>
            <person name="Glockner G."/>
            <person name="John U."/>
            <person name="Richards T."/>
            <person name="Worden A.Z."/>
            <person name="Zhang X."/>
            <person name="Grigoriev I.V."/>
            <person name="Allen A.E."/>
            <person name="Bidle K."/>
            <person name="Borodovsky M."/>
            <person name="Bowler C."/>
            <person name="Brownlee C."/>
            <person name="Cock J.M."/>
            <person name="Elias M."/>
            <person name="Gladyshev V.N."/>
            <person name="Groth M."/>
            <person name="Guda C."/>
            <person name="Hadaegh A."/>
            <person name="Iglesias-Rodriguez M.D."/>
            <person name="Jenkins J."/>
            <person name="Jones B.M."/>
            <person name="Lawson T."/>
            <person name="Leese F."/>
            <person name="Lindquist E."/>
            <person name="Lobanov A."/>
            <person name="Lomsadze A."/>
            <person name="Malik S.B."/>
            <person name="Marsh M.E."/>
            <person name="Mackinder L."/>
            <person name="Mock T."/>
            <person name="Mueller-Roeber B."/>
            <person name="Pagarete A."/>
            <person name="Parker M."/>
            <person name="Probert I."/>
            <person name="Quesneville H."/>
            <person name="Raines C."/>
            <person name="Rensing S.A."/>
            <person name="Riano-Pachon D.M."/>
            <person name="Richier S."/>
            <person name="Rokitta S."/>
            <person name="Shiraiwa Y."/>
            <person name="Soanes D.M."/>
            <person name="van der Giezen M."/>
            <person name="Wahlund T.M."/>
            <person name="Williams B."/>
            <person name="Wilson W."/>
            <person name="Wolfe G."/>
            <person name="Wurch L.L."/>
        </authorList>
    </citation>
    <scope>NUCLEOTIDE SEQUENCE</scope>
</reference>
<feature type="signal peptide" evidence="1">
    <location>
        <begin position="1"/>
        <end position="19"/>
    </location>
</feature>
<dbReference type="PANTHER" id="PTHR33303">
    <property type="entry name" value="CYTOPLASMIC PROTEIN-RELATED"/>
    <property type="match status" value="1"/>
</dbReference>
<keyword evidence="4" id="KW-1185">Reference proteome</keyword>
<evidence type="ECO:0000256" key="1">
    <source>
        <dbReference type="SAM" id="SignalP"/>
    </source>
</evidence>
<keyword evidence="1" id="KW-0732">Signal</keyword>
<dbReference type="GeneID" id="17259776"/>
<dbReference type="EnsemblProtists" id="EOD13619">
    <property type="protein sequence ID" value="EOD13619"/>
    <property type="gene ID" value="EMIHUDRAFT_246787"/>
</dbReference>
<dbReference type="PaxDb" id="2903-EOD13619"/>
<feature type="domain" description="CoA-binding" evidence="2">
    <location>
        <begin position="37"/>
        <end position="152"/>
    </location>
</feature>
<dbReference type="InterPro" id="IPR036291">
    <property type="entry name" value="NAD(P)-bd_dom_sf"/>
</dbReference>
<dbReference type="AlphaFoldDB" id="A0A0D3IQT4"/>
<dbReference type="KEGG" id="ehx:EMIHUDRAFT_246787"/>
<sequence>MLLARPLPLLVALTSSLHGSRIAMCATAGEDMLRQPTWAVIGDVLHPRKPARAVAERLEALGKTVVRVNPRVKPGTDPHGVIFRSLRDAAAKSDIDVVDLIINPRDGLVQMEHAAALGIKSAFVQPGAGSDEILALCEREGIAVHEGCVLRET</sequence>
<dbReference type="HOGENOM" id="CLU_112567_1_2_1"/>
<dbReference type="InterPro" id="IPR003781">
    <property type="entry name" value="CoA-bd"/>
</dbReference>